<name>A0A918Y143_9ACTN</name>
<dbReference type="Pfam" id="PF13193">
    <property type="entry name" value="AMP-binding_C"/>
    <property type="match status" value="1"/>
</dbReference>
<organism evidence="7 8">
    <name type="scientific">Streptomyces naganishii JCM 4654</name>
    <dbReference type="NCBI Taxonomy" id="1306179"/>
    <lineage>
        <taxon>Bacteria</taxon>
        <taxon>Bacillati</taxon>
        <taxon>Actinomycetota</taxon>
        <taxon>Actinomycetes</taxon>
        <taxon>Kitasatosporales</taxon>
        <taxon>Streptomycetaceae</taxon>
        <taxon>Streptomyces</taxon>
    </lineage>
</organism>
<dbReference type="Pfam" id="PF00501">
    <property type="entry name" value="AMP-binding"/>
    <property type="match status" value="1"/>
</dbReference>
<proteinExistence type="predicted"/>
<feature type="domain" description="AMP-binding enzyme C-terminal" evidence="6">
    <location>
        <begin position="419"/>
        <end position="494"/>
    </location>
</feature>
<feature type="transmembrane region" description="Helical" evidence="4">
    <location>
        <begin position="644"/>
        <end position="666"/>
    </location>
</feature>
<feature type="region of interest" description="Disordered" evidence="3">
    <location>
        <begin position="489"/>
        <end position="526"/>
    </location>
</feature>
<dbReference type="Gene3D" id="3.40.50.12780">
    <property type="entry name" value="N-terminal domain of ligase-like"/>
    <property type="match status" value="1"/>
</dbReference>
<reference evidence="7" key="1">
    <citation type="journal article" date="2014" name="Int. J. Syst. Evol. Microbiol.">
        <title>Complete genome sequence of Corynebacterium casei LMG S-19264T (=DSM 44701T), isolated from a smear-ripened cheese.</title>
        <authorList>
            <consortium name="US DOE Joint Genome Institute (JGI-PGF)"/>
            <person name="Walter F."/>
            <person name="Albersmeier A."/>
            <person name="Kalinowski J."/>
            <person name="Ruckert C."/>
        </authorList>
    </citation>
    <scope>NUCLEOTIDE SEQUENCE</scope>
    <source>
        <strain evidence="7">JCM 4654</strain>
    </source>
</reference>
<evidence type="ECO:0000259" key="6">
    <source>
        <dbReference type="Pfam" id="PF13193"/>
    </source>
</evidence>
<feature type="domain" description="AMP-dependent synthetase/ligase" evidence="5">
    <location>
        <begin position="14"/>
        <end position="381"/>
    </location>
</feature>
<keyword evidence="2" id="KW-0597">Phosphoprotein</keyword>
<dbReference type="InterPro" id="IPR045851">
    <property type="entry name" value="AMP-bd_C_sf"/>
</dbReference>
<keyword evidence="4" id="KW-0472">Membrane</keyword>
<keyword evidence="8" id="KW-1185">Reference proteome</keyword>
<evidence type="ECO:0000313" key="8">
    <source>
        <dbReference type="Proteomes" id="UP000608955"/>
    </source>
</evidence>
<gene>
    <name evidence="7" type="ORF">GCM10010508_16390</name>
</gene>
<dbReference type="EMBL" id="BMVF01000004">
    <property type="protein sequence ID" value="GHD86869.1"/>
    <property type="molecule type" value="Genomic_DNA"/>
</dbReference>
<keyword evidence="4" id="KW-0812">Transmembrane</keyword>
<dbReference type="InterPro" id="IPR000873">
    <property type="entry name" value="AMP-dep_synth/lig_dom"/>
</dbReference>
<accession>A0A918Y143</accession>
<dbReference type="InterPro" id="IPR042099">
    <property type="entry name" value="ANL_N_sf"/>
</dbReference>
<dbReference type="AlphaFoldDB" id="A0A918Y143"/>
<comment type="caution">
    <text evidence="7">The sequence shown here is derived from an EMBL/GenBank/DDBJ whole genome shotgun (WGS) entry which is preliminary data.</text>
</comment>
<dbReference type="PANTHER" id="PTHR44845:SF6">
    <property type="entry name" value="BETA-ALANINE-ACTIVATING ENZYME"/>
    <property type="match status" value="1"/>
</dbReference>
<dbReference type="Proteomes" id="UP000608955">
    <property type="component" value="Unassembled WGS sequence"/>
</dbReference>
<dbReference type="SUPFAM" id="SSF56801">
    <property type="entry name" value="Acetyl-CoA synthetase-like"/>
    <property type="match status" value="1"/>
</dbReference>
<keyword evidence="1" id="KW-0596">Phosphopantetheine</keyword>
<feature type="compositionally biased region" description="Low complexity" evidence="3">
    <location>
        <begin position="501"/>
        <end position="512"/>
    </location>
</feature>
<dbReference type="InterPro" id="IPR025110">
    <property type="entry name" value="AMP-bd_C"/>
</dbReference>
<feature type="compositionally biased region" description="Low complexity" evidence="3">
    <location>
        <begin position="677"/>
        <end position="704"/>
    </location>
</feature>
<protein>
    <recommendedName>
        <fullName evidence="9">AMP-dependent synthetase and ligase</fullName>
    </recommendedName>
</protein>
<feature type="transmembrane region" description="Helical" evidence="4">
    <location>
        <begin position="569"/>
        <end position="594"/>
    </location>
</feature>
<dbReference type="PANTHER" id="PTHR44845">
    <property type="entry name" value="CARRIER DOMAIN-CONTAINING PROTEIN"/>
    <property type="match status" value="1"/>
</dbReference>
<evidence type="ECO:0000256" key="2">
    <source>
        <dbReference type="ARBA" id="ARBA00022553"/>
    </source>
</evidence>
<evidence type="ECO:0000256" key="4">
    <source>
        <dbReference type="SAM" id="Phobius"/>
    </source>
</evidence>
<evidence type="ECO:0000259" key="5">
    <source>
        <dbReference type="Pfam" id="PF00501"/>
    </source>
</evidence>
<reference evidence="7" key="2">
    <citation type="submission" date="2020-09" db="EMBL/GenBank/DDBJ databases">
        <authorList>
            <person name="Sun Q."/>
            <person name="Ohkuma M."/>
        </authorList>
    </citation>
    <scope>NUCLEOTIDE SEQUENCE</scope>
    <source>
        <strain evidence="7">JCM 4654</strain>
    </source>
</reference>
<feature type="transmembrane region" description="Helical" evidence="4">
    <location>
        <begin position="606"/>
        <end position="624"/>
    </location>
</feature>
<evidence type="ECO:0000256" key="3">
    <source>
        <dbReference type="SAM" id="MobiDB-lite"/>
    </source>
</evidence>
<dbReference type="Gene3D" id="3.30.300.30">
    <property type="match status" value="1"/>
</dbReference>
<feature type="transmembrane region" description="Helical" evidence="4">
    <location>
        <begin position="536"/>
        <end position="557"/>
    </location>
</feature>
<evidence type="ECO:0008006" key="9">
    <source>
        <dbReference type="Google" id="ProtNLM"/>
    </source>
</evidence>
<keyword evidence="4" id="KW-1133">Transmembrane helix</keyword>
<sequence>MSTWAGEGVHALVEGHARTRPDAAAVICGHRTVTYRALNEEADKVAARLTRVGLPPEAVVAVLLDRGTSVPAAVLGVLKAGAAYLALEPTAPAATLRRLLADADPIAVVTSERHLVTLEGAGAHARTVLLDEPGEERPEPGVGGPEDLAATAPRAVSATTPACLLYTAASGGDAAPRRGVVVDHAALLDAYHDWQWLYELTPQDRHLQSAAVDFAGFTADWIRALGSGGTLVMAEHADAQDPRNASRLHRLITQERITVLQCDTGTARDLTEHLRAEEVDLAAVRLMSIAGDVWYLDEQYDLRLLAGPHVRLLNTYGLTEAIGDGANHEVPARPTPAREAWFTAPIGAPLPGVSLAVTGAGGASLPPGLVGEITVGGRNTASRRLHGEPLGSRQGTDDLGMLRADGSLVFVGRRGAYSEVEAVLRGHAQVRHCLVSEVAEDDGRWGELVAYVVPVGDTQVETTEVQAYLQGLVAPEQIPHRVVCVPALPRTRSGRTDRGATPRPARPGTGRPRSSKIPRPRAGQVRRFPATRSSGGWFLLAAFVGSLFALTTTQALWPGSTDLSGVPGPWSLFFAVLYLFEDVAFGLGLGFLVIGRRALRRRGLEGPSAWILQLSVVWLLASWWPQDNLYRLAAKNDWPRQAALVYLFNVPLMIAGAVVIVFIASLPARTRRARAQLAQPENASASAELERTSSASAASSASPERAARATPR</sequence>
<feature type="region of interest" description="Disordered" evidence="3">
    <location>
        <begin position="677"/>
        <end position="712"/>
    </location>
</feature>
<evidence type="ECO:0000313" key="7">
    <source>
        <dbReference type="EMBL" id="GHD86869.1"/>
    </source>
</evidence>
<evidence type="ECO:0000256" key="1">
    <source>
        <dbReference type="ARBA" id="ARBA00022450"/>
    </source>
</evidence>